<keyword evidence="2" id="KW-0812">Transmembrane</keyword>
<reference evidence="3 4" key="1">
    <citation type="submission" date="2019-10" db="EMBL/GenBank/DDBJ databases">
        <authorList>
            <person name="Palmer J.M."/>
        </authorList>
    </citation>
    <scope>NUCLEOTIDE SEQUENCE [LARGE SCALE GENOMIC DNA]</scope>
    <source>
        <strain evidence="3 4">TWF694</strain>
    </source>
</reference>
<gene>
    <name evidence="3" type="ORF">TWF694_003611</name>
</gene>
<feature type="region of interest" description="Disordered" evidence="1">
    <location>
        <begin position="1"/>
        <end position="80"/>
    </location>
</feature>
<evidence type="ECO:0000256" key="1">
    <source>
        <dbReference type="SAM" id="MobiDB-lite"/>
    </source>
</evidence>
<feature type="compositionally biased region" description="Low complexity" evidence="1">
    <location>
        <begin position="147"/>
        <end position="168"/>
    </location>
</feature>
<dbReference type="EMBL" id="JAVHJO010000013">
    <property type="protein sequence ID" value="KAK6530247.1"/>
    <property type="molecule type" value="Genomic_DNA"/>
</dbReference>
<accession>A0AAV9WYQ8</accession>
<keyword evidence="2" id="KW-1133">Transmembrane helix</keyword>
<keyword evidence="2" id="KW-0472">Membrane</keyword>
<name>A0AAV9WYQ8_9PEZI</name>
<dbReference type="Proteomes" id="UP001365542">
    <property type="component" value="Unassembled WGS sequence"/>
</dbReference>
<feature type="compositionally biased region" description="Low complexity" evidence="1">
    <location>
        <begin position="228"/>
        <end position="256"/>
    </location>
</feature>
<evidence type="ECO:0000256" key="2">
    <source>
        <dbReference type="SAM" id="Phobius"/>
    </source>
</evidence>
<feature type="compositionally biased region" description="Pro residues" evidence="1">
    <location>
        <begin position="200"/>
        <end position="227"/>
    </location>
</feature>
<feature type="region of interest" description="Disordered" evidence="1">
    <location>
        <begin position="134"/>
        <end position="264"/>
    </location>
</feature>
<evidence type="ECO:0000313" key="3">
    <source>
        <dbReference type="EMBL" id="KAK6530247.1"/>
    </source>
</evidence>
<feature type="transmembrane region" description="Helical" evidence="2">
    <location>
        <begin position="107"/>
        <end position="131"/>
    </location>
</feature>
<evidence type="ECO:0000313" key="4">
    <source>
        <dbReference type="Proteomes" id="UP001365542"/>
    </source>
</evidence>
<feature type="compositionally biased region" description="Polar residues" evidence="1">
    <location>
        <begin position="53"/>
        <end position="67"/>
    </location>
</feature>
<proteinExistence type="predicted"/>
<keyword evidence="4" id="KW-1185">Reference proteome</keyword>
<feature type="compositionally biased region" description="Polar residues" evidence="1">
    <location>
        <begin position="11"/>
        <end position="27"/>
    </location>
</feature>
<dbReference type="AlphaFoldDB" id="A0AAV9WYQ8"/>
<protein>
    <submittedName>
        <fullName evidence="3">Uncharacterized protein</fullName>
    </submittedName>
</protein>
<feature type="compositionally biased region" description="Basic residues" evidence="1">
    <location>
        <begin position="170"/>
        <end position="183"/>
    </location>
</feature>
<sequence>MPSPPLPGGYDNQNIESYQSPNTNGFSGHNDGYRSPPPGAYRQPRSPAPPYVDQTSNHFFSPDSFQGTHEKPIGGPPMVYGVQNGMDMPVVGTPPDYKRICGLRRKYFWIILIIIVLIFLAGLGAGLGIALGKKKNGSGRSQADQLSTGVGTSTTTTITSASSSSTGGLVKRRVRRQSRRRQTILHQTILHQTILRRSLLPPPPEPSTPDPTTPEPTTPDPTTPNPTTPNTTTPNTTTPNTTTPRTTTPSTTTPNITTPPAPTAFTLEDGYNTLTVTVASTTGNLCPYLSVQITTTVYISIAGDASDPYTAVWKLDNYPATLTATGALQETGSFEAWGFEVPINSDVNGCSTQGGDVFLLEDSGRAGYSS</sequence>
<organism evidence="3 4">
    <name type="scientific">Orbilia ellipsospora</name>
    <dbReference type="NCBI Taxonomy" id="2528407"/>
    <lineage>
        <taxon>Eukaryota</taxon>
        <taxon>Fungi</taxon>
        <taxon>Dikarya</taxon>
        <taxon>Ascomycota</taxon>
        <taxon>Pezizomycotina</taxon>
        <taxon>Orbiliomycetes</taxon>
        <taxon>Orbiliales</taxon>
        <taxon>Orbiliaceae</taxon>
        <taxon>Orbilia</taxon>
    </lineage>
</organism>
<comment type="caution">
    <text evidence="3">The sequence shown here is derived from an EMBL/GenBank/DDBJ whole genome shotgun (WGS) entry which is preliminary data.</text>
</comment>